<dbReference type="GO" id="GO:0000479">
    <property type="term" value="P:endonucleolytic cleavage of tricistronic rRNA transcript (SSU-rRNA, 5.8S rRNA, LSU-rRNA)"/>
    <property type="evidence" value="ECO:0007669"/>
    <property type="project" value="TreeGrafter"/>
</dbReference>
<dbReference type="Proteomes" id="UP000238479">
    <property type="component" value="Chromosome 2"/>
</dbReference>
<dbReference type="Gramene" id="PRQ48780">
    <property type="protein sequence ID" value="PRQ48780"/>
    <property type="gene ID" value="RchiOBHm_Chr2g0114591"/>
</dbReference>
<gene>
    <name evidence="3" type="ORF">RchiOBHm_Chr2g0114591</name>
</gene>
<organism evidence="3 4">
    <name type="scientific">Rosa chinensis</name>
    <name type="common">China rose</name>
    <dbReference type="NCBI Taxonomy" id="74649"/>
    <lineage>
        <taxon>Eukaryota</taxon>
        <taxon>Viridiplantae</taxon>
        <taxon>Streptophyta</taxon>
        <taxon>Embryophyta</taxon>
        <taxon>Tracheophyta</taxon>
        <taxon>Spermatophyta</taxon>
        <taxon>Magnoliopsida</taxon>
        <taxon>eudicotyledons</taxon>
        <taxon>Gunneridae</taxon>
        <taxon>Pentapetalae</taxon>
        <taxon>rosids</taxon>
        <taxon>fabids</taxon>
        <taxon>Rosales</taxon>
        <taxon>Rosaceae</taxon>
        <taxon>Rosoideae</taxon>
        <taxon>Rosoideae incertae sedis</taxon>
        <taxon>Rosa</taxon>
    </lineage>
</organism>
<dbReference type="InterPro" id="IPR012948">
    <property type="entry name" value="AARP2CN"/>
</dbReference>
<dbReference type="EMBL" id="PDCK01000040">
    <property type="protein sequence ID" value="PRQ48780.1"/>
    <property type="molecule type" value="Genomic_DNA"/>
</dbReference>
<feature type="domain" description="AARP2CN" evidence="2">
    <location>
        <begin position="149"/>
        <end position="222"/>
    </location>
</feature>
<dbReference type="GO" id="GO:0003924">
    <property type="term" value="F:GTPase activity"/>
    <property type="evidence" value="ECO:0007669"/>
    <property type="project" value="TreeGrafter"/>
</dbReference>
<dbReference type="GO" id="GO:0005634">
    <property type="term" value="C:nucleus"/>
    <property type="evidence" value="ECO:0007669"/>
    <property type="project" value="InterPro"/>
</dbReference>
<dbReference type="OMA" id="ICMIENS"/>
<protein>
    <recommendedName>
        <fullName evidence="2">AARP2CN domain-containing protein</fullName>
    </recommendedName>
</protein>
<evidence type="ECO:0000259" key="2">
    <source>
        <dbReference type="SMART" id="SM00785"/>
    </source>
</evidence>
<dbReference type="Pfam" id="PF08142">
    <property type="entry name" value="AARP2CN"/>
    <property type="match status" value="1"/>
</dbReference>
<feature type="region of interest" description="Disordered" evidence="1">
    <location>
        <begin position="1"/>
        <end position="30"/>
    </location>
</feature>
<dbReference type="STRING" id="74649.A0A2P6RQU1"/>
<comment type="caution">
    <text evidence="3">The sequence shown here is derived from an EMBL/GenBank/DDBJ whole genome shotgun (WGS) entry which is preliminary data.</text>
</comment>
<dbReference type="PANTHER" id="PTHR12858">
    <property type="entry name" value="RIBOSOME BIOGENESIS PROTEIN"/>
    <property type="match status" value="1"/>
</dbReference>
<feature type="compositionally biased region" description="Acidic residues" evidence="1">
    <location>
        <begin position="431"/>
        <end position="450"/>
    </location>
</feature>
<evidence type="ECO:0000256" key="1">
    <source>
        <dbReference type="SAM" id="MobiDB-lite"/>
    </source>
</evidence>
<accession>A0A2P6RQU1</accession>
<dbReference type="PANTHER" id="PTHR12858:SF2">
    <property type="entry name" value="RIBOSOME BIOGENESIS PROTEIN BMS1 HOMOLOG"/>
    <property type="match status" value="1"/>
</dbReference>
<dbReference type="SMART" id="SM00785">
    <property type="entry name" value="AARP2CN"/>
    <property type="match status" value="1"/>
</dbReference>
<name>A0A2P6RQU1_ROSCH</name>
<keyword evidence="4" id="KW-1185">Reference proteome</keyword>
<dbReference type="AlphaFoldDB" id="A0A2P6RQU1"/>
<dbReference type="GO" id="GO:0034511">
    <property type="term" value="F:U3 snoRNA binding"/>
    <property type="evidence" value="ECO:0007669"/>
    <property type="project" value="TreeGrafter"/>
</dbReference>
<feature type="region of interest" description="Disordered" evidence="1">
    <location>
        <begin position="417"/>
        <end position="468"/>
    </location>
</feature>
<sequence>MDSGTKEQSHKGHRARQSGPKANKKPETSRIDRWQNHRAFAFNSTVKAKRLQYRAVEKEQNRPMAKNQLHTLLWCMDLQRKHLNSLIYCKFMASQRLWEFLLTLINFKEANKLKKTKQHLKHRFWTEIYDGAKLFYLSGLDHGKFVKREIHNLARFISVMKFHPLSWQTAHPYVLVDRFEDVTPPENVHMNNKCDRNVTHYGYLRGVGDYNVSGMTAMTDPCPLPSAARKKGLSNKEKLFYAPMSGIGNLLYDKDAVYININDHFVQYSHVDDKAEATDMLSFDDYFCSCVAGKCKDLGVNLVKSLQSTKYSVDEKLEQGSINLFNRKPNLSLETQRGGKDTSESREQICMIENSEDYQSGEATKADAADIYVLTDSEYSGSDRENCDASYHDATHKDQLMKYVDFHNGRSRRKVIFGNGFDDNDMKDSNDEAEVEDGDEDDNDNDDVDNCEYSGSESSGEDEQVHGTDDDMGNIAKWKESLAERTFLKQTTNLIQHSNLYMGNLHQCQLLSMKKMIVAPMRKVMEKTF</sequence>
<reference evidence="3 4" key="1">
    <citation type="journal article" date="2018" name="Nat. Genet.">
        <title>The Rosa genome provides new insights in the design of modern roses.</title>
        <authorList>
            <person name="Bendahmane M."/>
        </authorList>
    </citation>
    <scope>NUCLEOTIDE SEQUENCE [LARGE SCALE GENOMIC DNA]</scope>
    <source>
        <strain evidence="4">cv. Old Blush</strain>
    </source>
</reference>
<dbReference type="GO" id="GO:0030686">
    <property type="term" value="C:90S preribosome"/>
    <property type="evidence" value="ECO:0007669"/>
    <property type="project" value="TreeGrafter"/>
</dbReference>
<dbReference type="GO" id="GO:0000462">
    <property type="term" value="P:maturation of SSU-rRNA from tricistronic rRNA transcript (SSU-rRNA, 5.8S rRNA, LSU-rRNA)"/>
    <property type="evidence" value="ECO:0007669"/>
    <property type="project" value="TreeGrafter"/>
</dbReference>
<evidence type="ECO:0000313" key="3">
    <source>
        <dbReference type="EMBL" id="PRQ48780.1"/>
    </source>
</evidence>
<proteinExistence type="predicted"/>
<dbReference type="GO" id="GO:0005525">
    <property type="term" value="F:GTP binding"/>
    <property type="evidence" value="ECO:0007669"/>
    <property type="project" value="TreeGrafter"/>
</dbReference>
<feature type="compositionally biased region" description="Basic and acidic residues" evidence="1">
    <location>
        <begin position="1"/>
        <end position="10"/>
    </location>
</feature>
<evidence type="ECO:0000313" key="4">
    <source>
        <dbReference type="Proteomes" id="UP000238479"/>
    </source>
</evidence>
<dbReference type="InterPro" id="IPR039761">
    <property type="entry name" value="Bms1/Tsr1"/>
</dbReference>